<organism evidence="2 3">
    <name type="scientific">Terricaulis silvestris</name>
    <dbReference type="NCBI Taxonomy" id="2686094"/>
    <lineage>
        <taxon>Bacteria</taxon>
        <taxon>Pseudomonadati</taxon>
        <taxon>Pseudomonadota</taxon>
        <taxon>Alphaproteobacteria</taxon>
        <taxon>Caulobacterales</taxon>
        <taxon>Caulobacteraceae</taxon>
        <taxon>Terricaulis</taxon>
    </lineage>
</organism>
<sequence>MDWSKVAYALGIVVLIAWIAFSTWIAILSPLYTVGGADAGWWLVGFHWLGAILAGVALALTLKLRKARRLTAVLLRG</sequence>
<keyword evidence="1" id="KW-0812">Transmembrane</keyword>
<feature type="transmembrane region" description="Helical" evidence="1">
    <location>
        <begin position="39"/>
        <end position="60"/>
    </location>
</feature>
<dbReference type="AlphaFoldDB" id="A0A6I6MQU1"/>
<reference evidence="3" key="1">
    <citation type="submission" date="2019-12" db="EMBL/GenBank/DDBJ databases">
        <title>Complete genome of Terracaulis silvestris 0127_4.</title>
        <authorList>
            <person name="Vieira S."/>
            <person name="Riedel T."/>
            <person name="Sproer C."/>
            <person name="Pascual J."/>
            <person name="Boedeker C."/>
            <person name="Overmann J."/>
        </authorList>
    </citation>
    <scope>NUCLEOTIDE SEQUENCE [LARGE SCALE GENOMIC DNA]</scope>
    <source>
        <strain evidence="3">0127_4</strain>
    </source>
</reference>
<keyword evidence="1" id="KW-1133">Transmembrane helix</keyword>
<gene>
    <name evidence="2" type="ORF">DSM104635_01981</name>
</gene>
<dbReference type="RefSeq" id="WP_158766023.1">
    <property type="nucleotide sequence ID" value="NZ_CP047045.1"/>
</dbReference>
<dbReference type="KEGG" id="tsv:DSM104635_01981"/>
<keyword evidence="3" id="KW-1185">Reference proteome</keyword>
<name>A0A6I6MQU1_9CAUL</name>
<dbReference type="EMBL" id="CP047045">
    <property type="protein sequence ID" value="QGZ95137.1"/>
    <property type="molecule type" value="Genomic_DNA"/>
</dbReference>
<evidence type="ECO:0000313" key="2">
    <source>
        <dbReference type="EMBL" id="QGZ95137.1"/>
    </source>
</evidence>
<keyword evidence="1" id="KW-0472">Membrane</keyword>
<feature type="transmembrane region" description="Helical" evidence="1">
    <location>
        <begin position="7"/>
        <end position="27"/>
    </location>
</feature>
<proteinExistence type="predicted"/>
<evidence type="ECO:0000256" key="1">
    <source>
        <dbReference type="SAM" id="Phobius"/>
    </source>
</evidence>
<protein>
    <submittedName>
        <fullName evidence="2">Uncharacterized protein</fullName>
    </submittedName>
</protein>
<accession>A0A6I6MQU1</accession>
<evidence type="ECO:0000313" key="3">
    <source>
        <dbReference type="Proteomes" id="UP000431269"/>
    </source>
</evidence>
<dbReference type="Proteomes" id="UP000431269">
    <property type="component" value="Chromosome"/>
</dbReference>